<comment type="caution">
    <text evidence="2">The sequence shown here is derived from an EMBL/GenBank/DDBJ whole genome shotgun (WGS) entry which is preliminary data.</text>
</comment>
<dbReference type="Proteomes" id="UP000242519">
    <property type="component" value="Unassembled WGS sequence"/>
</dbReference>
<dbReference type="InParanoid" id="A0A218ZEG8"/>
<reference evidence="2 3" key="1">
    <citation type="submission" date="2017-04" db="EMBL/GenBank/DDBJ databases">
        <title>Draft genome sequence of Marssonina coronaria NL1: causal agent of apple blotch.</title>
        <authorList>
            <person name="Cheng Q."/>
        </authorList>
    </citation>
    <scope>NUCLEOTIDE SEQUENCE [LARGE SCALE GENOMIC DNA]</scope>
    <source>
        <strain evidence="2 3">NL1</strain>
    </source>
</reference>
<feature type="compositionally biased region" description="Polar residues" evidence="1">
    <location>
        <begin position="56"/>
        <end position="70"/>
    </location>
</feature>
<keyword evidence="3" id="KW-1185">Reference proteome</keyword>
<evidence type="ECO:0000256" key="1">
    <source>
        <dbReference type="SAM" id="MobiDB-lite"/>
    </source>
</evidence>
<feature type="region of interest" description="Disordered" evidence="1">
    <location>
        <begin position="139"/>
        <end position="163"/>
    </location>
</feature>
<proteinExistence type="predicted"/>
<dbReference type="EMBL" id="MZNU01000046">
    <property type="protein sequence ID" value="OWP06469.1"/>
    <property type="molecule type" value="Genomic_DNA"/>
</dbReference>
<evidence type="ECO:0000313" key="3">
    <source>
        <dbReference type="Proteomes" id="UP000242519"/>
    </source>
</evidence>
<organism evidence="2 3">
    <name type="scientific">Diplocarpon coronariae</name>
    <dbReference type="NCBI Taxonomy" id="2795749"/>
    <lineage>
        <taxon>Eukaryota</taxon>
        <taxon>Fungi</taxon>
        <taxon>Dikarya</taxon>
        <taxon>Ascomycota</taxon>
        <taxon>Pezizomycotina</taxon>
        <taxon>Leotiomycetes</taxon>
        <taxon>Helotiales</taxon>
        <taxon>Drepanopezizaceae</taxon>
        <taxon>Diplocarpon</taxon>
    </lineage>
</organism>
<protein>
    <submittedName>
        <fullName evidence="2">Uncharacterized protein</fullName>
    </submittedName>
</protein>
<dbReference type="AlphaFoldDB" id="A0A218ZEG8"/>
<name>A0A218ZEG8_9HELO</name>
<accession>A0A218ZEG8</accession>
<feature type="region of interest" description="Disordered" evidence="1">
    <location>
        <begin position="43"/>
        <end position="85"/>
    </location>
</feature>
<gene>
    <name evidence="2" type="ORF">B2J93_9242</name>
</gene>
<sequence>MGGSLVASPRLTVASATGVFTVNLAGAAPTARLPITAHVTKETHHLEQPVDALAQRQPTEPRTPISPTLNQRDDRAAPGRTYSSLSGDDRACVCLAHFQDHSSLAPDVISLGRDPTTEVRLERTAEARSPCIASSSESVPAAAKLSAKPNGAPVSPKGLGRADRVGGAAAPLVSRRSGLPGWEAWPPRGLLWSPCRSPRALRVASPGSVSARGVVAERLAGCGNLMGFGQWIDSIIE</sequence>
<evidence type="ECO:0000313" key="2">
    <source>
        <dbReference type="EMBL" id="OWP06469.1"/>
    </source>
</evidence>